<accession>A0ABN9YBW4</accession>
<feature type="region of interest" description="Disordered" evidence="1">
    <location>
        <begin position="149"/>
        <end position="190"/>
    </location>
</feature>
<organism evidence="2 3">
    <name type="scientific">Prorocentrum cordatum</name>
    <dbReference type="NCBI Taxonomy" id="2364126"/>
    <lineage>
        <taxon>Eukaryota</taxon>
        <taxon>Sar</taxon>
        <taxon>Alveolata</taxon>
        <taxon>Dinophyceae</taxon>
        <taxon>Prorocentrales</taxon>
        <taxon>Prorocentraceae</taxon>
        <taxon>Prorocentrum</taxon>
    </lineage>
</organism>
<evidence type="ECO:0000313" key="3">
    <source>
        <dbReference type="Proteomes" id="UP001189429"/>
    </source>
</evidence>
<keyword evidence="3" id="KW-1185">Reference proteome</keyword>
<dbReference type="Proteomes" id="UP001189429">
    <property type="component" value="Unassembled WGS sequence"/>
</dbReference>
<sequence>PPPSAGQGRGRSAAPHPRPEEGATRAGAPAPLADAGRRGRHRGRSGSPSDWGLQRDSAQRRGQEAARAGVEGVPAQGEAEQTHRQVRHQQQQEVGERPVGSRLQQAREPQQPRELQPREACGLMPNPLHLGQGATFVRGAPGLGCLRARGVLNPRPSSSANRRRWGSRFISPRPIPIPSGPRYPSLTIAP</sequence>
<protein>
    <submittedName>
        <fullName evidence="2">Uncharacterized protein</fullName>
    </submittedName>
</protein>
<proteinExistence type="predicted"/>
<dbReference type="EMBL" id="CAUYUJ010022061">
    <property type="protein sequence ID" value="CAK0908705.1"/>
    <property type="molecule type" value="Genomic_DNA"/>
</dbReference>
<name>A0ABN9YBW4_9DINO</name>
<evidence type="ECO:0000256" key="1">
    <source>
        <dbReference type="SAM" id="MobiDB-lite"/>
    </source>
</evidence>
<comment type="caution">
    <text evidence="2">The sequence shown here is derived from an EMBL/GenBank/DDBJ whole genome shotgun (WGS) entry which is preliminary data.</text>
</comment>
<feature type="non-terminal residue" evidence="2">
    <location>
        <position position="1"/>
    </location>
</feature>
<reference evidence="2" key="1">
    <citation type="submission" date="2023-10" db="EMBL/GenBank/DDBJ databases">
        <authorList>
            <person name="Chen Y."/>
            <person name="Shah S."/>
            <person name="Dougan E. K."/>
            <person name="Thang M."/>
            <person name="Chan C."/>
        </authorList>
    </citation>
    <scope>NUCLEOTIDE SEQUENCE [LARGE SCALE GENOMIC DNA]</scope>
</reference>
<evidence type="ECO:0000313" key="2">
    <source>
        <dbReference type="EMBL" id="CAK0908705.1"/>
    </source>
</evidence>
<feature type="non-terminal residue" evidence="2">
    <location>
        <position position="190"/>
    </location>
</feature>
<feature type="region of interest" description="Disordered" evidence="1">
    <location>
        <begin position="1"/>
        <end position="126"/>
    </location>
</feature>
<gene>
    <name evidence="2" type="ORF">PCOR1329_LOCUS83313</name>
</gene>